<dbReference type="Pfam" id="PF12597">
    <property type="entry name" value="Cox20"/>
    <property type="match status" value="1"/>
</dbReference>
<feature type="transmembrane region" description="Helical" evidence="11">
    <location>
        <begin position="96"/>
        <end position="115"/>
    </location>
</feature>
<keyword evidence="13" id="KW-1185">Reference proteome</keyword>
<keyword evidence="5 9" id="KW-0999">Mitochondrion inner membrane</keyword>
<evidence type="ECO:0000256" key="11">
    <source>
        <dbReference type="SAM" id="Phobius"/>
    </source>
</evidence>
<dbReference type="OrthoDB" id="14603at2759"/>
<keyword evidence="7 9" id="KW-0496">Mitochondrion</keyword>
<dbReference type="PIRSF" id="PIRSF007871">
    <property type="entry name" value="Cox20"/>
    <property type="match status" value="1"/>
</dbReference>
<name>A0A316UUQ6_9BASI</name>
<evidence type="ECO:0000256" key="3">
    <source>
        <dbReference type="ARBA" id="ARBA00017689"/>
    </source>
</evidence>
<keyword evidence="4 11" id="KW-0812">Transmembrane</keyword>
<evidence type="ECO:0000256" key="9">
    <source>
        <dbReference type="PIRNR" id="PIRNR007871"/>
    </source>
</evidence>
<gene>
    <name evidence="12" type="ORF">BDZ90DRAFT_279193</name>
</gene>
<feature type="compositionally biased region" description="Polar residues" evidence="10">
    <location>
        <begin position="20"/>
        <end position="39"/>
    </location>
</feature>
<evidence type="ECO:0000256" key="7">
    <source>
        <dbReference type="ARBA" id="ARBA00023128"/>
    </source>
</evidence>
<dbReference type="GeneID" id="37030979"/>
<reference evidence="12 13" key="1">
    <citation type="journal article" date="2018" name="Mol. Biol. Evol.">
        <title>Broad Genomic Sampling Reveals a Smut Pathogenic Ancestry of the Fungal Clade Ustilaginomycotina.</title>
        <authorList>
            <person name="Kijpornyongpan T."/>
            <person name="Mondo S.J."/>
            <person name="Barry K."/>
            <person name="Sandor L."/>
            <person name="Lee J."/>
            <person name="Lipzen A."/>
            <person name="Pangilinan J."/>
            <person name="LaButti K."/>
            <person name="Hainaut M."/>
            <person name="Henrissat B."/>
            <person name="Grigoriev I.V."/>
            <person name="Spatafora J.W."/>
            <person name="Aime M.C."/>
        </authorList>
    </citation>
    <scope>NUCLEOTIDE SEQUENCE [LARGE SCALE GENOMIC DNA]</scope>
    <source>
        <strain evidence="12 13">MCA 5214</strain>
    </source>
</reference>
<keyword evidence="6 11" id="KW-1133">Transmembrane helix</keyword>
<dbReference type="EMBL" id="KZ819666">
    <property type="protein sequence ID" value="PWN28061.1"/>
    <property type="molecule type" value="Genomic_DNA"/>
</dbReference>
<comment type="similarity">
    <text evidence="2 9">Belongs to the COX20 family.</text>
</comment>
<evidence type="ECO:0000313" key="12">
    <source>
        <dbReference type="EMBL" id="PWN28061.1"/>
    </source>
</evidence>
<dbReference type="PANTHER" id="PTHR31586:SF1">
    <property type="entry name" value="CYTOCHROME C OXIDASE ASSEMBLY PROTEIN COX20, MITOCHONDRIAL"/>
    <property type="match status" value="1"/>
</dbReference>
<dbReference type="RefSeq" id="XP_025362673.1">
    <property type="nucleotide sequence ID" value="XM_025509156.1"/>
</dbReference>
<dbReference type="Proteomes" id="UP000245884">
    <property type="component" value="Unassembled WGS sequence"/>
</dbReference>
<organism evidence="12 13">
    <name type="scientific">Jaminaea rosea</name>
    <dbReference type="NCBI Taxonomy" id="1569628"/>
    <lineage>
        <taxon>Eukaryota</taxon>
        <taxon>Fungi</taxon>
        <taxon>Dikarya</taxon>
        <taxon>Basidiomycota</taxon>
        <taxon>Ustilaginomycotina</taxon>
        <taxon>Exobasidiomycetes</taxon>
        <taxon>Microstromatales</taxon>
        <taxon>Microstromatales incertae sedis</taxon>
        <taxon>Jaminaea</taxon>
    </lineage>
</organism>
<evidence type="ECO:0000256" key="10">
    <source>
        <dbReference type="SAM" id="MobiDB-lite"/>
    </source>
</evidence>
<evidence type="ECO:0000313" key="13">
    <source>
        <dbReference type="Proteomes" id="UP000245884"/>
    </source>
</evidence>
<dbReference type="AlphaFoldDB" id="A0A316UUQ6"/>
<dbReference type="GO" id="GO:0033617">
    <property type="term" value="P:mitochondrial respiratory chain complex IV assembly"/>
    <property type="evidence" value="ECO:0007669"/>
    <property type="project" value="InterPro"/>
</dbReference>
<protein>
    <recommendedName>
        <fullName evidence="3 9">Cytochrome c oxidase assembly protein COX20, mitochondrial</fullName>
    </recommendedName>
</protein>
<dbReference type="PANTHER" id="PTHR31586">
    <property type="entry name" value="CYTOCHROME C OXIDASE PROTEIN 20"/>
    <property type="match status" value="1"/>
</dbReference>
<evidence type="ECO:0000256" key="1">
    <source>
        <dbReference type="ARBA" id="ARBA00004273"/>
    </source>
</evidence>
<evidence type="ECO:0000256" key="4">
    <source>
        <dbReference type="ARBA" id="ARBA00022692"/>
    </source>
</evidence>
<accession>A0A316UUQ6</accession>
<evidence type="ECO:0000256" key="6">
    <source>
        <dbReference type="ARBA" id="ARBA00022989"/>
    </source>
</evidence>
<feature type="transmembrane region" description="Helical" evidence="11">
    <location>
        <begin position="72"/>
        <end position="90"/>
    </location>
</feature>
<keyword evidence="8 9" id="KW-0472">Membrane</keyword>
<proteinExistence type="inferred from homology"/>
<feature type="compositionally biased region" description="Polar residues" evidence="10">
    <location>
        <begin position="1"/>
        <end position="10"/>
    </location>
</feature>
<evidence type="ECO:0000256" key="5">
    <source>
        <dbReference type="ARBA" id="ARBA00022792"/>
    </source>
</evidence>
<feature type="region of interest" description="Disordered" evidence="10">
    <location>
        <begin position="1"/>
        <end position="63"/>
    </location>
</feature>
<comment type="function">
    <text evidence="9">Involved in the assembly of the cytochrome c oxidase complex.</text>
</comment>
<sequence length="147" mass="15149">MSTSSQQQEAPLQPSRISPEAQQQKASLTLASEPTKPTNPSSSSSSPSLLNQTATTANRLTTGQVPCAKRSLLTGIAAGVGITAVGAIAGRKMLHASNWGAGAFVFVSLGTWQVCRSARSAETARMKTIIEEHNRKGRGAAGSGQSA</sequence>
<dbReference type="GO" id="GO:0005743">
    <property type="term" value="C:mitochondrial inner membrane"/>
    <property type="evidence" value="ECO:0007669"/>
    <property type="project" value="UniProtKB-SubCell"/>
</dbReference>
<feature type="compositionally biased region" description="Polar residues" evidence="10">
    <location>
        <begin position="49"/>
        <end position="63"/>
    </location>
</feature>
<evidence type="ECO:0000256" key="2">
    <source>
        <dbReference type="ARBA" id="ARBA00009575"/>
    </source>
</evidence>
<comment type="subcellular location">
    <subcellularLocation>
        <location evidence="1 9">Mitochondrion inner membrane</location>
    </subcellularLocation>
</comment>
<dbReference type="InterPro" id="IPR022533">
    <property type="entry name" value="Cox20"/>
</dbReference>
<evidence type="ECO:0000256" key="8">
    <source>
        <dbReference type="ARBA" id="ARBA00023136"/>
    </source>
</evidence>